<dbReference type="InterPro" id="IPR002524">
    <property type="entry name" value="Cation_efflux"/>
</dbReference>
<evidence type="ECO:0000259" key="11">
    <source>
        <dbReference type="Pfam" id="PF01545"/>
    </source>
</evidence>
<dbReference type="Proteomes" id="UP000561045">
    <property type="component" value="Unassembled WGS sequence"/>
</dbReference>
<feature type="compositionally biased region" description="Basic and acidic residues" evidence="9">
    <location>
        <begin position="1"/>
        <end position="11"/>
    </location>
</feature>
<dbReference type="Gene3D" id="1.20.1510.10">
    <property type="entry name" value="Cation efflux protein transmembrane domain"/>
    <property type="match status" value="1"/>
</dbReference>
<feature type="domain" description="Cation efflux protein cytoplasmic" evidence="12">
    <location>
        <begin position="260"/>
        <end position="331"/>
    </location>
</feature>
<evidence type="ECO:0000256" key="4">
    <source>
        <dbReference type="ARBA" id="ARBA00022692"/>
    </source>
</evidence>
<dbReference type="PANTHER" id="PTHR11562">
    <property type="entry name" value="CATION EFFLUX PROTEIN/ ZINC TRANSPORTER"/>
    <property type="match status" value="1"/>
</dbReference>
<dbReference type="InterPro" id="IPR050681">
    <property type="entry name" value="CDF/SLC30A"/>
</dbReference>
<dbReference type="GO" id="GO:0005886">
    <property type="term" value="C:plasma membrane"/>
    <property type="evidence" value="ECO:0007669"/>
    <property type="project" value="TreeGrafter"/>
</dbReference>
<comment type="similarity">
    <text evidence="2">Belongs to the cation diffusion facilitator (CDF) transporter (TC 2.A.4) family. SLC30A subfamily.</text>
</comment>
<evidence type="ECO:0000256" key="9">
    <source>
        <dbReference type="SAM" id="MobiDB-lite"/>
    </source>
</evidence>
<dbReference type="Pfam" id="PF01545">
    <property type="entry name" value="Cation_efflux"/>
    <property type="match status" value="1"/>
</dbReference>
<evidence type="ECO:0000256" key="1">
    <source>
        <dbReference type="ARBA" id="ARBA00004141"/>
    </source>
</evidence>
<keyword evidence="14" id="KW-1185">Reference proteome</keyword>
<dbReference type="InterPro" id="IPR027469">
    <property type="entry name" value="Cation_efflux_TMD_sf"/>
</dbReference>
<comment type="subcellular location">
    <subcellularLocation>
        <location evidence="1">Membrane</location>
        <topology evidence="1">Multi-pass membrane protein</topology>
    </subcellularLocation>
</comment>
<dbReference type="GO" id="GO:0005385">
    <property type="term" value="F:zinc ion transmembrane transporter activity"/>
    <property type="evidence" value="ECO:0007669"/>
    <property type="project" value="TreeGrafter"/>
</dbReference>
<evidence type="ECO:0000256" key="2">
    <source>
        <dbReference type="ARBA" id="ARBA00008873"/>
    </source>
</evidence>
<dbReference type="Pfam" id="PF16916">
    <property type="entry name" value="ZT_dimer"/>
    <property type="match status" value="1"/>
</dbReference>
<evidence type="ECO:0000256" key="6">
    <source>
        <dbReference type="ARBA" id="ARBA00022989"/>
    </source>
</evidence>
<evidence type="ECO:0000313" key="14">
    <source>
        <dbReference type="Proteomes" id="UP000561045"/>
    </source>
</evidence>
<feature type="transmembrane region" description="Helical" evidence="10">
    <location>
        <begin position="64"/>
        <end position="84"/>
    </location>
</feature>
<dbReference type="SUPFAM" id="SSF160240">
    <property type="entry name" value="Cation efflux protein cytoplasmic domain-like"/>
    <property type="match status" value="1"/>
</dbReference>
<feature type="region of interest" description="Disordered" evidence="9">
    <location>
        <begin position="1"/>
        <end position="55"/>
    </location>
</feature>
<comment type="caution">
    <text evidence="13">The sequence shown here is derived from an EMBL/GenBank/DDBJ whole genome shotgun (WGS) entry which is preliminary data.</text>
</comment>
<protein>
    <submittedName>
        <fullName evidence="13">Cobalt-zinc-cadmium efflux system protein</fullName>
    </submittedName>
</protein>
<feature type="transmembrane region" description="Helical" evidence="10">
    <location>
        <begin position="197"/>
        <end position="222"/>
    </location>
</feature>
<evidence type="ECO:0000256" key="10">
    <source>
        <dbReference type="SAM" id="Phobius"/>
    </source>
</evidence>
<dbReference type="AlphaFoldDB" id="A0A840BK15"/>
<evidence type="ECO:0000256" key="7">
    <source>
        <dbReference type="ARBA" id="ARBA00023065"/>
    </source>
</evidence>
<dbReference type="InterPro" id="IPR058533">
    <property type="entry name" value="Cation_efflux_TM"/>
</dbReference>
<gene>
    <name evidence="13" type="ORF">GGR36_001260</name>
</gene>
<keyword evidence="3" id="KW-0813">Transport</keyword>
<dbReference type="InterPro" id="IPR036837">
    <property type="entry name" value="Cation_efflux_CTD_sf"/>
</dbReference>
<feature type="compositionally biased region" description="Basic and acidic residues" evidence="9">
    <location>
        <begin position="18"/>
        <end position="46"/>
    </location>
</feature>
<keyword evidence="5" id="KW-0864">Zinc transport</keyword>
<dbReference type="PANTHER" id="PTHR11562:SF17">
    <property type="entry name" value="RE54080P-RELATED"/>
    <property type="match status" value="1"/>
</dbReference>
<keyword evidence="8 10" id="KW-0472">Membrane</keyword>
<dbReference type="SUPFAM" id="SSF161111">
    <property type="entry name" value="Cation efflux protein transmembrane domain-like"/>
    <property type="match status" value="1"/>
</dbReference>
<dbReference type="EMBL" id="JACIET010000001">
    <property type="protein sequence ID" value="MBB4011952.1"/>
    <property type="molecule type" value="Genomic_DNA"/>
</dbReference>
<keyword evidence="6 10" id="KW-1133">Transmembrane helix</keyword>
<feature type="transmembrane region" description="Helical" evidence="10">
    <location>
        <begin position="228"/>
        <end position="246"/>
    </location>
</feature>
<accession>A0A840BK15</accession>
<evidence type="ECO:0000256" key="5">
    <source>
        <dbReference type="ARBA" id="ARBA00022906"/>
    </source>
</evidence>
<reference evidence="13 14" key="1">
    <citation type="submission" date="2020-08" db="EMBL/GenBank/DDBJ databases">
        <title>Genomic Encyclopedia of Type Strains, Phase IV (KMG-IV): sequencing the most valuable type-strain genomes for metagenomic binning, comparative biology and taxonomic classification.</title>
        <authorList>
            <person name="Goeker M."/>
        </authorList>
    </citation>
    <scope>NUCLEOTIDE SEQUENCE [LARGE SCALE GENOMIC DNA]</scope>
    <source>
        <strain evidence="13 14">DSM 106739</strain>
    </source>
</reference>
<evidence type="ECO:0000259" key="12">
    <source>
        <dbReference type="Pfam" id="PF16916"/>
    </source>
</evidence>
<dbReference type="RefSeq" id="WP_183633192.1">
    <property type="nucleotide sequence ID" value="NZ_BAABLE010000011.1"/>
</dbReference>
<feature type="domain" description="Cation efflux protein transmembrane" evidence="11">
    <location>
        <begin position="64"/>
        <end position="254"/>
    </location>
</feature>
<dbReference type="InterPro" id="IPR027470">
    <property type="entry name" value="Cation_efflux_CTD"/>
</dbReference>
<name>A0A840BK15_9RHOO</name>
<keyword evidence="5" id="KW-0862">Zinc</keyword>
<dbReference type="NCBIfam" id="TIGR01297">
    <property type="entry name" value="CDF"/>
    <property type="match status" value="1"/>
</dbReference>
<proteinExistence type="inferred from homology"/>
<sequence length="352" mass="37507">MPPDTAADHAPHSHAHACGHDHDHDCHHPEAGGHHHTHDDDHDHNHGFGAGHHHHGANSSARTLTLALLLTLGFAIVEALGGWVTGSLALLGDAGHMLSDSLSLGLAAFAARLAQRPPSLRHSYGLGRIEALAALANGVLMLVIVAAICWEAIDRLRHPSPIQALPAAAIACIGLAVNVLAAWLLMRGERSLNVRAALLHVMGDLLGSVAAIAALLLVYFAGWQAADPILSILICLLILGSTISILRETLHVLLDGVPHGLSLDAIGRSIAAVNGVRSVHDLHVWHFAPAKVALSAHLVLDESAQWPAVLVAVRQRVQNEFAIEHLTLQPELQGNDRFPLDRLIRRAALRKD</sequence>
<organism evidence="13 14">
    <name type="scientific">Niveibacterium umoris</name>
    <dbReference type="NCBI Taxonomy" id="1193620"/>
    <lineage>
        <taxon>Bacteria</taxon>
        <taxon>Pseudomonadati</taxon>
        <taxon>Pseudomonadota</taxon>
        <taxon>Betaproteobacteria</taxon>
        <taxon>Rhodocyclales</taxon>
        <taxon>Rhodocyclaceae</taxon>
        <taxon>Niveibacterium</taxon>
    </lineage>
</organism>
<keyword evidence="7" id="KW-0406">Ion transport</keyword>
<evidence type="ECO:0000256" key="8">
    <source>
        <dbReference type="ARBA" id="ARBA00023136"/>
    </source>
</evidence>
<keyword evidence="4 10" id="KW-0812">Transmembrane</keyword>
<feature type="transmembrane region" description="Helical" evidence="10">
    <location>
        <begin position="132"/>
        <end position="153"/>
    </location>
</feature>
<evidence type="ECO:0000256" key="3">
    <source>
        <dbReference type="ARBA" id="ARBA00022448"/>
    </source>
</evidence>
<feature type="transmembrane region" description="Helical" evidence="10">
    <location>
        <begin position="165"/>
        <end position="185"/>
    </location>
</feature>
<evidence type="ECO:0000313" key="13">
    <source>
        <dbReference type="EMBL" id="MBB4011952.1"/>
    </source>
</evidence>